<protein>
    <submittedName>
        <fullName evidence="2">PilT protein domain protein</fullName>
    </submittedName>
</protein>
<sequence length="126" mass="13985">MAKARFTPDSSILISHINKALDLSFLDAQGESDQYASIIASIEVLSKPNMLQEEQKEVEDFLARFVEIPITDPIKYETIAIRRSTKLKLPDAVIAATAVILNATLLSNDPHLLNLRWPGLTVKSII</sequence>
<dbReference type="CDD" id="cd18738">
    <property type="entry name" value="PIN_VapC4-5_FitB-like"/>
    <property type="match status" value="1"/>
</dbReference>
<dbReference type="InterPro" id="IPR002716">
    <property type="entry name" value="PIN_dom"/>
</dbReference>
<dbReference type="RefSeq" id="WP_015712664.1">
    <property type="nucleotide sequence ID" value="NC_015577.1"/>
</dbReference>
<dbReference type="EMBL" id="CP001841">
    <property type="protein sequence ID" value="AEF83336.1"/>
    <property type="molecule type" value="Genomic_DNA"/>
</dbReference>
<dbReference type="Proteomes" id="UP000009222">
    <property type="component" value="Chromosome"/>
</dbReference>
<reference evidence="3" key="1">
    <citation type="submission" date="2009-12" db="EMBL/GenBank/DDBJ databases">
        <title>Complete sequence of Treponema azotonutricium strain ZAS-9.</title>
        <authorList>
            <person name="Tetu S.G."/>
            <person name="Matson E."/>
            <person name="Ren Q."/>
            <person name="Seshadri R."/>
            <person name="Elbourne L."/>
            <person name="Hassan K.A."/>
            <person name="Durkin A."/>
            <person name="Radune D."/>
            <person name="Mohamoud Y."/>
            <person name="Shay R."/>
            <person name="Jin S."/>
            <person name="Zhang X."/>
            <person name="Lucey K."/>
            <person name="Ballor N.R."/>
            <person name="Ottesen E."/>
            <person name="Rosenthal R."/>
            <person name="Allen A."/>
            <person name="Leadbetter J.R."/>
            <person name="Paulsen I.T."/>
        </authorList>
    </citation>
    <scope>NUCLEOTIDE SEQUENCE [LARGE SCALE GENOMIC DNA]</scope>
    <source>
        <strain evidence="3">ATCC BAA-888 / DSM 13862 / ZAS-9</strain>
    </source>
</reference>
<gene>
    <name evidence="2" type="ordered locus">TREAZ_2876</name>
</gene>
<dbReference type="SUPFAM" id="SSF88723">
    <property type="entry name" value="PIN domain-like"/>
    <property type="match status" value="1"/>
</dbReference>
<dbReference type="AlphaFoldDB" id="F5YCD6"/>
<evidence type="ECO:0000313" key="3">
    <source>
        <dbReference type="Proteomes" id="UP000009222"/>
    </source>
</evidence>
<dbReference type="eggNOG" id="COG1487">
    <property type="taxonomic scope" value="Bacteria"/>
</dbReference>
<organism evidence="2 3">
    <name type="scientific">Leadbettera azotonutricia (strain ATCC BAA-888 / DSM 13862 / ZAS-9)</name>
    <name type="common">Treponema azotonutricium</name>
    <dbReference type="NCBI Taxonomy" id="545695"/>
    <lineage>
        <taxon>Bacteria</taxon>
        <taxon>Pseudomonadati</taxon>
        <taxon>Spirochaetota</taxon>
        <taxon>Spirochaetia</taxon>
        <taxon>Spirochaetales</taxon>
        <taxon>Breznakiellaceae</taxon>
        <taxon>Leadbettera</taxon>
    </lineage>
</organism>
<dbReference type="InterPro" id="IPR029060">
    <property type="entry name" value="PIN-like_dom_sf"/>
</dbReference>
<dbReference type="KEGG" id="taz:TREAZ_2876"/>
<reference evidence="2 3" key="2">
    <citation type="journal article" date="2011" name="ISME J.">
        <title>RNA-seq reveals cooperative metabolic interactions between two termite-gut spirochete species in co-culture.</title>
        <authorList>
            <person name="Rosenthal A.Z."/>
            <person name="Matson E.G."/>
            <person name="Eldar A."/>
            <person name="Leadbetter J.R."/>
        </authorList>
    </citation>
    <scope>NUCLEOTIDE SEQUENCE [LARGE SCALE GENOMIC DNA]</scope>
    <source>
        <strain evidence="3">ATCC BAA-888 / DSM 13862 / ZAS-9</strain>
    </source>
</reference>
<feature type="domain" description="PIN" evidence="1">
    <location>
        <begin position="9"/>
        <end position="114"/>
    </location>
</feature>
<dbReference type="Pfam" id="PF01850">
    <property type="entry name" value="PIN"/>
    <property type="match status" value="1"/>
</dbReference>
<evidence type="ECO:0000259" key="1">
    <source>
        <dbReference type="Pfam" id="PF01850"/>
    </source>
</evidence>
<dbReference type="InParanoid" id="F5YCD6"/>
<dbReference type="Gene3D" id="3.40.50.1010">
    <property type="entry name" value="5'-nuclease"/>
    <property type="match status" value="1"/>
</dbReference>
<dbReference type="HOGENOM" id="CLU_118482_0_0_12"/>
<proteinExistence type="predicted"/>
<evidence type="ECO:0000313" key="2">
    <source>
        <dbReference type="EMBL" id="AEF83336.1"/>
    </source>
</evidence>
<accession>F5YCD6</accession>
<name>F5YCD6_LEAAZ</name>
<keyword evidence="3" id="KW-1185">Reference proteome</keyword>
<dbReference type="OrthoDB" id="532510at2"/>
<dbReference type="STRING" id="545695.TREAZ_2876"/>